<protein>
    <submittedName>
        <fullName evidence="2">Uncharacterized protein</fullName>
    </submittedName>
</protein>
<gene>
    <name evidence="2" type="ORF">SEMRO_243_G096900.1</name>
</gene>
<evidence type="ECO:0000256" key="1">
    <source>
        <dbReference type="SAM" id="SignalP"/>
    </source>
</evidence>
<sequence length="592" mass="64602">MVMTRIPFLLLVAAALEAVCIQAIGDAVVDGSSLNSQPRRRLLLVEDPANATTTATKGNRTGANFLATYKGRFQIIADGCDGPPPVVQAACGGSHINLISVSDVNNNLACQTSDEADLPDGFASGLTCQTLCVDDDHDDTDDDDDDCAASFANNDGSYTVAEGPWAEVVYECLGVTTKEEVDTLFQFLDTGGGTCFWRLFFDNQLYHLAQLGVMCSYTSTNNEFLQNGFDDLLDGELAISRAESIPFDFDDAYFECSQGDEAAIDFEGPYQDEVLCAVGTNCNGEDCDVSLHTINIHSDVHRFDKEMCITLLNSNATIMEQEENTSSETIAAAPHGSYTMRFQAGWSLLFKNPDFWYDIDDIRCELFGEDTDFIFPAEEIDPLPPIQMSCPNGVIERVETQDGLAVDCEKYREDTLECTYTDGADNWVTLINSFTTVVYECTTNSEYPTTIVTYPNNTITCLDDVYDDLVVGHALQIGLYCRSDDNSQDGDYQFDDFYYECGPEDQYLLLDGNSDSLGDRFTCLSAVSIPTSDLIMTVGGVSMMTEWRNNTTGDSSGGTPNPLCYEFSSEGSAMLANNATDPAISGNATTAP</sequence>
<evidence type="ECO:0000313" key="3">
    <source>
        <dbReference type="Proteomes" id="UP001153069"/>
    </source>
</evidence>
<accession>A0A9N8DNG9</accession>
<organism evidence="2 3">
    <name type="scientific">Seminavis robusta</name>
    <dbReference type="NCBI Taxonomy" id="568900"/>
    <lineage>
        <taxon>Eukaryota</taxon>
        <taxon>Sar</taxon>
        <taxon>Stramenopiles</taxon>
        <taxon>Ochrophyta</taxon>
        <taxon>Bacillariophyta</taxon>
        <taxon>Bacillariophyceae</taxon>
        <taxon>Bacillariophycidae</taxon>
        <taxon>Naviculales</taxon>
        <taxon>Naviculaceae</taxon>
        <taxon>Seminavis</taxon>
    </lineage>
</organism>
<evidence type="ECO:0000313" key="2">
    <source>
        <dbReference type="EMBL" id="CAB9505779.1"/>
    </source>
</evidence>
<keyword evidence="3" id="KW-1185">Reference proteome</keyword>
<keyword evidence="1" id="KW-0732">Signal</keyword>
<feature type="signal peptide" evidence="1">
    <location>
        <begin position="1"/>
        <end position="18"/>
    </location>
</feature>
<dbReference type="AlphaFoldDB" id="A0A9N8DNG9"/>
<comment type="caution">
    <text evidence="2">The sequence shown here is derived from an EMBL/GenBank/DDBJ whole genome shotgun (WGS) entry which is preliminary data.</text>
</comment>
<dbReference type="EMBL" id="CAICTM010000242">
    <property type="protein sequence ID" value="CAB9505779.1"/>
    <property type="molecule type" value="Genomic_DNA"/>
</dbReference>
<proteinExistence type="predicted"/>
<reference evidence="2" key="1">
    <citation type="submission" date="2020-06" db="EMBL/GenBank/DDBJ databases">
        <authorList>
            <consortium name="Plant Systems Biology data submission"/>
        </authorList>
    </citation>
    <scope>NUCLEOTIDE SEQUENCE</scope>
    <source>
        <strain evidence="2">D6</strain>
    </source>
</reference>
<dbReference type="Proteomes" id="UP001153069">
    <property type="component" value="Unassembled WGS sequence"/>
</dbReference>
<feature type="chain" id="PRO_5040283150" evidence="1">
    <location>
        <begin position="19"/>
        <end position="592"/>
    </location>
</feature>
<name>A0A9N8DNG9_9STRA</name>